<dbReference type="EMBL" id="SPHZ02000003">
    <property type="protein sequence ID" value="KAF0925307.1"/>
    <property type="molecule type" value="Genomic_DNA"/>
</dbReference>
<evidence type="ECO:0000313" key="1">
    <source>
        <dbReference type="EMBL" id="KAF0925307.1"/>
    </source>
</evidence>
<protein>
    <submittedName>
        <fullName evidence="1">Uncharacterized protein</fullName>
    </submittedName>
</protein>
<dbReference type="AlphaFoldDB" id="A0A6G1EKN0"/>
<accession>A0A6G1EKN0</accession>
<proteinExistence type="predicted"/>
<keyword evidence="2" id="KW-1185">Reference proteome</keyword>
<organism evidence="1 2">
    <name type="scientific">Oryza meyeriana var. granulata</name>
    <dbReference type="NCBI Taxonomy" id="110450"/>
    <lineage>
        <taxon>Eukaryota</taxon>
        <taxon>Viridiplantae</taxon>
        <taxon>Streptophyta</taxon>
        <taxon>Embryophyta</taxon>
        <taxon>Tracheophyta</taxon>
        <taxon>Spermatophyta</taxon>
        <taxon>Magnoliopsida</taxon>
        <taxon>Liliopsida</taxon>
        <taxon>Poales</taxon>
        <taxon>Poaceae</taxon>
        <taxon>BOP clade</taxon>
        <taxon>Oryzoideae</taxon>
        <taxon>Oryzeae</taxon>
        <taxon>Oryzinae</taxon>
        <taxon>Oryza</taxon>
        <taxon>Oryza meyeriana</taxon>
    </lineage>
</organism>
<dbReference type="Proteomes" id="UP000479710">
    <property type="component" value="Unassembled WGS sequence"/>
</dbReference>
<evidence type="ECO:0000313" key="2">
    <source>
        <dbReference type="Proteomes" id="UP000479710"/>
    </source>
</evidence>
<gene>
    <name evidence="1" type="ORF">E2562_016006</name>
</gene>
<sequence>MSKAAGSHRFCWGWARMPAAVDSSVHGTVGRWRQTAAVEDCDNFGSSEQRDVGDFDSRGQRYAGNLGTKNISDGLCEG</sequence>
<name>A0A6G1EKN0_9ORYZ</name>
<comment type="caution">
    <text evidence="1">The sequence shown here is derived from an EMBL/GenBank/DDBJ whole genome shotgun (WGS) entry which is preliminary data.</text>
</comment>
<reference evidence="1 2" key="1">
    <citation type="submission" date="2019-11" db="EMBL/GenBank/DDBJ databases">
        <title>Whole genome sequence of Oryza granulata.</title>
        <authorList>
            <person name="Li W."/>
        </authorList>
    </citation>
    <scope>NUCLEOTIDE SEQUENCE [LARGE SCALE GENOMIC DNA]</scope>
    <source>
        <strain evidence="2">cv. Menghai</strain>
        <tissue evidence="1">Leaf</tissue>
    </source>
</reference>